<feature type="domain" description="DNA-directed RNA polymerase RBP11-like dimerisation" evidence="8">
    <location>
        <begin position="69"/>
        <end position="141"/>
    </location>
</feature>
<organism evidence="9 10">
    <name type="scientific">Mortierella isabellina</name>
    <name type="common">Filamentous fungus</name>
    <name type="synonym">Umbelopsis isabellina</name>
    <dbReference type="NCBI Taxonomy" id="91625"/>
    <lineage>
        <taxon>Eukaryota</taxon>
        <taxon>Fungi</taxon>
        <taxon>Fungi incertae sedis</taxon>
        <taxon>Mucoromycota</taxon>
        <taxon>Mucoromycotina</taxon>
        <taxon>Umbelopsidomycetes</taxon>
        <taxon>Umbelopsidales</taxon>
        <taxon>Umbelopsidaceae</taxon>
        <taxon>Umbelopsis</taxon>
    </lineage>
</organism>
<keyword evidence="5" id="KW-0539">Nucleus</keyword>
<evidence type="ECO:0000256" key="6">
    <source>
        <dbReference type="ARBA" id="ARBA00025751"/>
    </source>
</evidence>
<dbReference type="PANTHER" id="PTHR13946:SF28">
    <property type="entry name" value="DNA-DIRECTED RNA POLYMERASES I AND III SUBUNIT RPAC2"/>
    <property type="match status" value="1"/>
</dbReference>
<evidence type="ECO:0000256" key="5">
    <source>
        <dbReference type="ARBA" id="ARBA00023242"/>
    </source>
</evidence>
<name>A0A8H7PT15_MORIS</name>
<dbReference type="AlphaFoldDB" id="A0A8H7PT15"/>
<dbReference type="PANTHER" id="PTHR13946">
    <property type="entry name" value="DNA-DIRECTED RNA POLYMERASE I,II,III"/>
    <property type="match status" value="1"/>
</dbReference>
<dbReference type="EMBL" id="JAEPQZ010000006">
    <property type="protein sequence ID" value="KAG2179762.1"/>
    <property type="molecule type" value="Genomic_DNA"/>
</dbReference>
<dbReference type="CDD" id="cd07029">
    <property type="entry name" value="RNAP_I_III_AC19"/>
    <property type="match status" value="1"/>
</dbReference>
<dbReference type="OrthoDB" id="510325at2759"/>
<reference evidence="9" key="1">
    <citation type="submission" date="2020-12" db="EMBL/GenBank/DDBJ databases">
        <title>Metabolic potential, ecology and presence of endohyphal bacteria is reflected in genomic diversity of Mucoromycotina.</title>
        <authorList>
            <person name="Muszewska A."/>
            <person name="Okrasinska A."/>
            <person name="Steczkiewicz K."/>
            <person name="Drgas O."/>
            <person name="Orlowska M."/>
            <person name="Perlinska-Lenart U."/>
            <person name="Aleksandrzak-Piekarczyk T."/>
            <person name="Szatraj K."/>
            <person name="Zielenkiewicz U."/>
            <person name="Pilsyk S."/>
            <person name="Malc E."/>
            <person name="Mieczkowski P."/>
            <person name="Kruszewska J.S."/>
            <person name="Biernat P."/>
            <person name="Pawlowska J."/>
        </authorList>
    </citation>
    <scope>NUCLEOTIDE SEQUENCE</scope>
    <source>
        <strain evidence="9">WA0000067209</strain>
    </source>
</reference>
<gene>
    <name evidence="9" type="ORF">INT43_003545</name>
</gene>
<keyword evidence="3" id="KW-0240">DNA-directed RNA polymerase</keyword>
<keyword evidence="10" id="KW-1185">Reference proteome</keyword>
<dbReference type="GO" id="GO:0006383">
    <property type="term" value="P:transcription by RNA polymerase III"/>
    <property type="evidence" value="ECO:0007669"/>
    <property type="project" value="TreeGrafter"/>
</dbReference>
<evidence type="ECO:0000313" key="9">
    <source>
        <dbReference type="EMBL" id="KAG2179762.1"/>
    </source>
</evidence>
<evidence type="ECO:0000313" key="10">
    <source>
        <dbReference type="Proteomes" id="UP000654370"/>
    </source>
</evidence>
<dbReference type="HAMAP" id="MF_00261">
    <property type="entry name" value="RNApol_arch_Rpo11"/>
    <property type="match status" value="1"/>
</dbReference>
<dbReference type="InterPro" id="IPR036603">
    <property type="entry name" value="RBP11-like"/>
</dbReference>
<dbReference type="GO" id="GO:0046983">
    <property type="term" value="F:protein dimerization activity"/>
    <property type="evidence" value="ECO:0007669"/>
    <property type="project" value="InterPro"/>
</dbReference>
<sequence length="165" mass="18278">MSPSKTRTHNEDIDEDVSSGDEEMVLAENQELMDTDEVNEDSADVEVEEAIVPADKIEIVSGSNSDPTCMTFCFKEEDHTLGNSLRHMIMKNPSVDYCGYSIPHPSEAKMNVHIQTTEQTNAVAALNKGFDDLTDLCQHVITSFKKELKSGNFEYSPEGKWASAA</sequence>
<evidence type="ECO:0000256" key="2">
    <source>
        <dbReference type="ARBA" id="ARBA00022079"/>
    </source>
</evidence>
<dbReference type="GO" id="GO:0005666">
    <property type="term" value="C:RNA polymerase III complex"/>
    <property type="evidence" value="ECO:0007669"/>
    <property type="project" value="TreeGrafter"/>
</dbReference>
<dbReference type="GO" id="GO:0005736">
    <property type="term" value="C:RNA polymerase I complex"/>
    <property type="evidence" value="ECO:0007669"/>
    <property type="project" value="TreeGrafter"/>
</dbReference>
<keyword evidence="4" id="KW-0804">Transcription</keyword>
<dbReference type="GO" id="GO:0055029">
    <property type="term" value="C:nuclear DNA-directed RNA polymerase complex"/>
    <property type="evidence" value="ECO:0007669"/>
    <property type="project" value="UniProtKB-ARBA"/>
</dbReference>
<feature type="compositionally biased region" description="Acidic residues" evidence="7">
    <location>
        <begin position="12"/>
        <end position="21"/>
    </location>
</feature>
<evidence type="ECO:0000259" key="8">
    <source>
        <dbReference type="Pfam" id="PF13656"/>
    </source>
</evidence>
<comment type="caution">
    <text evidence="9">The sequence shown here is derived from an EMBL/GenBank/DDBJ whole genome shotgun (WGS) entry which is preliminary data.</text>
</comment>
<dbReference type="Pfam" id="PF13656">
    <property type="entry name" value="RNA_pol_L_2"/>
    <property type="match status" value="1"/>
</dbReference>
<dbReference type="InterPro" id="IPR022905">
    <property type="entry name" value="Rpo11-like"/>
</dbReference>
<dbReference type="InterPro" id="IPR008193">
    <property type="entry name" value="RNA_pol_Rpb11_13-16kDa_CS"/>
</dbReference>
<dbReference type="Gene3D" id="3.30.1360.10">
    <property type="entry name" value="RNA polymerase, RBP11-like subunit"/>
    <property type="match status" value="1"/>
</dbReference>
<comment type="subcellular location">
    <subcellularLocation>
        <location evidence="1">Nucleus</location>
    </subcellularLocation>
</comment>
<accession>A0A8H7PT15</accession>
<dbReference type="PROSITE" id="PS01154">
    <property type="entry name" value="RNA_POL_L_13KD"/>
    <property type="match status" value="1"/>
</dbReference>
<evidence type="ECO:0000256" key="7">
    <source>
        <dbReference type="SAM" id="MobiDB-lite"/>
    </source>
</evidence>
<dbReference type="SUPFAM" id="SSF55257">
    <property type="entry name" value="RBP11-like subunits of RNA polymerase"/>
    <property type="match status" value="1"/>
</dbReference>
<evidence type="ECO:0000256" key="4">
    <source>
        <dbReference type="ARBA" id="ARBA00023163"/>
    </source>
</evidence>
<proteinExistence type="inferred from homology"/>
<dbReference type="FunFam" id="3.30.1360.10:FF:000006">
    <property type="entry name" value="DNA-directed RNA polymerases I and III subunit RPAC2"/>
    <property type="match status" value="1"/>
</dbReference>
<protein>
    <recommendedName>
        <fullName evidence="2">DNA-directed RNA polymerases I and III subunit RPAC2</fullName>
    </recommendedName>
</protein>
<evidence type="ECO:0000256" key="1">
    <source>
        <dbReference type="ARBA" id="ARBA00004123"/>
    </source>
</evidence>
<dbReference type="InterPro" id="IPR033898">
    <property type="entry name" value="RNAP_AC19"/>
</dbReference>
<dbReference type="GO" id="GO:0006362">
    <property type="term" value="P:transcription elongation by RNA polymerase I"/>
    <property type="evidence" value="ECO:0007669"/>
    <property type="project" value="TreeGrafter"/>
</dbReference>
<dbReference type="GO" id="GO:0003899">
    <property type="term" value="F:DNA-directed RNA polymerase activity"/>
    <property type="evidence" value="ECO:0007669"/>
    <property type="project" value="InterPro"/>
</dbReference>
<dbReference type="InterPro" id="IPR009025">
    <property type="entry name" value="RBP11-like_dimer"/>
</dbReference>
<feature type="region of interest" description="Disordered" evidence="7">
    <location>
        <begin position="1"/>
        <end position="21"/>
    </location>
</feature>
<dbReference type="GO" id="GO:0003677">
    <property type="term" value="F:DNA binding"/>
    <property type="evidence" value="ECO:0007669"/>
    <property type="project" value="InterPro"/>
</dbReference>
<dbReference type="Proteomes" id="UP000654370">
    <property type="component" value="Unassembled WGS sequence"/>
</dbReference>
<evidence type="ECO:0000256" key="3">
    <source>
        <dbReference type="ARBA" id="ARBA00022478"/>
    </source>
</evidence>
<comment type="similarity">
    <text evidence="6">Belongs to the archaeal Rpo11/eukaryotic RPB11/RPC19 RNA polymerase subunit family.</text>
</comment>